<protein>
    <recommendedName>
        <fullName evidence="2">Type II secretion system protein H</fullName>
    </recommendedName>
    <alternativeName>
        <fullName evidence="10">General secretion pathway protein H</fullName>
    </alternativeName>
</protein>
<evidence type="ECO:0000259" key="11">
    <source>
        <dbReference type="Pfam" id="PF12019"/>
    </source>
</evidence>
<dbReference type="GO" id="GO:0015627">
    <property type="term" value="C:type II protein secretion system complex"/>
    <property type="evidence" value="ECO:0007669"/>
    <property type="project" value="InterPro"/>
</dbReference>
<keyword evidence="7" id="KW-1133">Transmembrane helix</keyword>
<reference evidence="12 13" key="1">
    <citation type="journal article" date="2015" name="Stand. Genomic Sci.">
        <title>Genomic Encyclopedia of Bacterial and Archaeal Type Strains, Phase III: the genomes of soil and plant-associated and newly described type strains.</title>
        <authorList>
            <person name="Whitman W.B."/>
            <person name="Woyke T."/>
            <person name="Klenk H.P."/>
            <person name="Zhou Y."/>
            <person name="Lilburn T.G."/>
            <person name="Beck B.J."/>
            <person name="De Vos P."/>
            <person name="Vandamme P."/>
            <person name="Eisen J.A."/>
            <person name="Garrity G."/>
            <person name="Hugenholtz P."/>
            <person name="Kyrpides N.C."/>
        </authorList>
    </citation>
    <scope>NUCLEOTIDE SEQUENCE [LARGE SCALE GENOMIC DNA]</scope>
    <source>
        <strain evidence="12 13">CGMCC 1.10821</strain>
    </source>
</reference>
<evidence type="ECO:0000256" key="4">
    <source>
        <dbReference type="ARBA" id="ARBA00022481"/>
    </source>
</evidence>
<gene>
    <name evidence="12" type="ORF">IP90_02754</name>
</gene>
<dbReference type="Pfam" id="PF12019">
    <property type="entry name" value="GspH"/>
    <property type="match status" value="1"/>
</dbReference>
<proteinExistence type="inferred from homology"/>
<evidence type="ECO:0000256" key="5">
    <source>
        <dbReference type="ARBA" id="ARBA00022519"/>
    </source>
</evidence>
<evidence type="ECO:0000256" key="2">
    <source>
        <dbReference type="ARBA" id="ARBA00021549"/>
    </source>
</evidence>
<evidence type="ECO:0000256" key="3">
    <source>
        <dbReference type="ARBA" id="ARBA00022475"/>
    </source>
</evidence>
<keyword evidence="4" id="KW-0488">Methylation</keyword>
<sequence>MKRRNRGFSLIEALTVLAVVAVLATIGLPALTGILQRTHTATASHLLTSTLSSARSTAVMRRQPVTVCPSRDQQSCRYDGVWEDGWILFVDAKRTGQPGSTADILRVVQPLGGNLILRASAGRERARFQPDGRSTGSTLTLSLCSAEGDNTLAQVVLNNWGRARTVRAPASSPVCTNAEPVPAGRT</sequence>
<dbReference type="GO" id="GO:0005886">
    <property type="term" value="C:plasma membrane"/>
    <property type="evidence" value="ECO:0007669"/>
    <property type="project" value="UniProtKB-SubCell"/>
</dbReference>
<keyword evidence="5" id="KW-0997">Cell inner membrane</keyword>
<evidence type="ECO:0000313" key="12">
    <source>
        <dbReference type="EMBL" id="TWI00209.1"/>
    </source>
</evidence>
<dbReference type="InterPro" id="IPR045584">
    <property type="entry name" value="Pilin-like"/>
</dbReference>
<dbReference type="GO" id="GO:0015628">
    <property type="term" value="P:protein secretion by the type II secretion system"/>
    <property type="evidence" value="ECO:0007669"/>
    <property type="project" value="InterPro"/>
</dbReference>
<dbReference type="PROSITE" id="PS00409">
    <property type="entry name" value="PROKAR_NTER_METHYL"/>
    <property type="match status" value="1"/>
</dbReference>
<evidence type="ECO:0000256" key="6">
    <source>
        <dbReference type="ARBA" id="ARBA00022692"/>
    </source>
</evidence>
<dbReference type="EMBL" id="VLKN01000007">
    <property type="protein sequence ID" value="TWI00209.1"/>
    <property type="molecule type" value="Genomic_DNA"/>
</dbReference>
<keyword evidence="6" id="KW-0812">Transmembrane</keyword>
<dbReference type="Pfam" id="PF07963">
    <property type="entry name" value="N_methyl"/>
    <property type="match status" value="1"/>
</dbReference>
<evidence type="ECO:0000256" key="8">
    <source>
        <dbReference type="ARBA" id="ARBA00023136"/>
    </source>
</evidence>
<dbReference type="Gene3D" id="3.55.40.10">
    <property type="entry name" value="minor pseudopilin epsh domain"/>
    <property type="match status" value="1"/>
</dbReference>
<organism evidence="12 13">
    <name type="scientific">Luteimonas cucumeris</name>
    <dbReference type="NCBI Taxonomy" id="985012"/>
    <lineage>
        <taxon>Bacteria</taxon>
        <taxon>Pseudomonadati</taxon>
        <taxon>Pseudomonadota</taxon>
        <taxon>Gammaproteobacteria</taxon>
        <taxon>Lysobacterales</taxon>
        <taxon>Lysobacteraceae</taxon>
        <taxon>Luteimonas</taxon>
    </lineage>
</organism>
<dbReference type="Proteomes" id="UP000315167">
    <property type="component" value="Unassembled WGS sequence"/>
</dbReference>
<comment type="subcellular location">
    <subcellularLocation>
        <location evidence="1">Cell inner membrane</location>
        <topology evidence="1">Single-pass membrane protein</topology>
    </subcellularLocation>
</comment>
<comment type="caution">
    <text evidence="12">The sequence shown here is derived from an EMBL/GenBank/DDBJ whole genome shotgun (WGS) entry which is preliminary data.</text>
</comment>
<feature type="domain" description="General secretion pathway GspH" evidence="11">
    <location>
        <begin position="45"/>
        <end position="161"/>
    </location>
</feature>
<evidence type="ECO:0000256" key="10">
    <source>
        <dbReference type="ARBA" id="ARBA00030775"/>
    </source>
</evidence>
<name>A0A562KXQ3_9GAMM</name>
<evidence type="ECO:0000256" key="7">
    <source>
        <dbReference type="ARBA" id="ARBA00022989"/>
    </source>
</evidence>
<comment type="similarity">
    <text evidence="9">Belongs to the GSP H family.</text>
</comment>
<keyword evidence="13" id="KW-1185">Reference proteome</keyword>
<keyword evidence="8" id="KW-0472">Membrane</keyword>
<dbReference type="InterPro" id="IPR022346">
    <property type="entry name" value="T2SS_GspH"/>
</dbReference>
<accession>A0A562KXQ3</accession>
<evidence type="ECO:0000313" key="13">
    <source>
        <dbReference type="Proteomes" id="UP000315167"/>
    </source>
</evidence>
<keyword evidence="3" id="KW-1003">Cell membrane</keyword>
<evidence type="ECO:0000256" key="1">
    <source>
        <dbReference type="ARBA" id="ARBA00004377"/>
    </source>
</evidence>
<dbReference type="InterPro" id="IPR012902">
    <property type="entry name" value="N_methyl_site"/>
</dbReference>
<dbReference type="SUPFAM" id="SSF54523">
    <property type="entry name" value="Pili subunits"/>
    <property type="match status" value="1"/>
</dbReference>
<evidence type="ECO:0000256" key="9">
    <source>
        <dbReference type="ARBA" id="ARBA00025772"/>
    </source>
</evidence>
<dbReference type="NCBIfam" id="TIGR02532">
    <property type="entry name" value="IV_pilin_GFxxxE"/>
    <property type="match status" value="1"/>
</dbReference>
<dbReference type="AlphaFoldDB" id="A0A562KXQ3"/>